<organism evidence="2 3">
    <name type="scientific">Streptomyces carpinensis</name>
    <dbReference type="NCBI Taxonomy" id="66369"/>
    <lineage>
        <taxon>Bacteria</taxon>
        <taxon>Bacillati</taxon>
        <taxon>Actinomycetota</taxon>
        <taxon>Actinomycetes</taxon>
        <taxon>Kitasatosporales</taxon>
        <taxon>Streptomycetaceae</taxon>
        <taxon>Streptomyces</taxon>
    </lineage>
</organism>
<dbReference type="EMBL" id="JBEPCU010000573">
    <property type="protein sequence ID" value="MER6980555.1"/>
    <property type="molecule type" value="Genomic_DNA"/>
</dbReference>
<evidence type="ECO:0000256" key="1">
    <source>
        <dbReference type="SAM" id="Phobius"/>
    </source>
</evidence>
<comment type="caution">
    <text evidence="2">The sequence shown here is derived from an EMBL/GenBank/DDBJ whole genome shotgun (WGS) entry which is preliminary data.</text>
</comment>
<protein>
    <submittedName>
        <fullName evidence="2">Uncharacterized protein</fullName>
    </submittedName>
</protein>
<keyword evidence="1" id="KW-0812">Transmembrane</keyword>
<feature type="transmembrane region" description="Helical" evidence="1">
    <location>
        <begin position="100"/>
        <end position="122"/>
    </location>
</feature>
<feature type="transmembrane region" description="Helical" evidence="1">
    <location>
        <begin position="74"/>
        <end position="93"/>
    </location>
</feature>
<dbReference type="Proteomes" id="UP001458415">
    <property type="component" value="Unassembled WGS sequence"/>
</dbReference>
<accession>A0ABV1W8T8</accession>
<proteinExistence type="predicted"/>
<keyword evidence="1" id="KW-0472">Membrane</keyword>
<sequence>MISVIGHIGIFGVAAVLFVVLWFGTKGGGKAGQLSWWWILILSFIAGSAFKAAGPPFSWISEGLMDVVRMLRHAFPQLTGPGLAVVIIAIIAFRKLSPRALMFFGVLFTTVAAGAGGAPGWLATQFDMLATSWA</sequence>
<reference evidence="2 3" key="1">
    <citation type="submission" date="2024-06" db="EMBL/GenBank/DDBJ databases">
        <title>The Natural Products Discovery Center: Release of the First 8490 Sequenced Strains for Exploring Actinobacteria Biosynthetic Diversity.</title>
        <authorList>
            <person name="Kalkreuter E."/>
            <person name="Kautsar S.A."/>
            <person name="Yang D."/>
            <person name="Bader C.D."/>
            <person name="Teijaro C.N."/>
            <person name="Fluegel L."/>
            <person name="Davis C.M."/>
            <person name="Simpson J.R."/>
            <person name="Lauterbach L."/>
            <person name="Steele A.D."/>
            <person name="Gui C."/>
            <person name="Meng S."/>
            <person name="Li G."/>
            <person name="Viehrig K."/>
            <person name="Ye F."/>
            <person name="Su P."/>
            <person name="Kiefer A.F."/>
            <person name="Nichols A."/>
            <person name="Cepeda A.J."/>
            <person name="Yan W."/>
            <person name="Fan B."/>
            <person name="Jiang Y."/>
            <person name="Adhikari A."/>
            <person name="Zheng C.-J."/>
            <person name="Schuster L."/>
            <person name="Cowan T.M."/>
            <person name="Smanski M.J."/>
            <person name="Chevrette M.G."/>
            <person name="De Carvalho L.P.S."/>
            <person name="Shen B."/>
        </authorList>
    </citation>
    <scope>NUCLEOTIDE SEQUENCE [LARGE SCALE GENOMIC DNA]</scope>
    <source>
        <strain evidence="2 3">NPDC000634</strain>
    </source>
</reference>
<evidence type="ECO:0000313" key="2">
    <source>
        <dbReference type="EMBL" id="MER6980555.1"/>
    </source>
</evidence>
<name>A0ABV1W8T8_9ACTN</name>
<keyword evidence="3" id="KW-1185">Reference proteome</keyword>
<feature type="transmembrane region" description="Helical" evidence="1">
    <location>
        <begin position="6"/>
        <end position="24"/>
    </location>
</feature>
<gene>
    <name evidence="2" type="ORF">ABT317_27185</name>
</gene>
<feature type="transmembrane region" description="Helical" evidence="1">
    <location>
        <begin position="36"/>
        <end position="54"/>
    </location>
</feature>
<dbReference type="RefSeq" id="WP_086728877.1">
    <property type="nucleotide sequence ID" value="NZ_MUBM01000268.1"/>
</dbReference>
<evidence type="ECO:0000313" key="3">
    <source>
        <dbReference type="Proteomes" id="UP001458415"/>
    </source>
</evidence>
<keyword evidence="1" id="KW-1133">Transmembrane helix</keyword>